<protein>
    <submittedName>
        <fullName evidence="2">HNH endonuclease</fullName>
    </submittedName>
</protein>
<dbReference type="InterPro" id="IPR003615">
    <property type="entry name" value="HNH_nuc"/>
</dbReference>
<proteinExistence type="predicted"/>
<dbReference type="EMBL" id="QOZG01000001">
    <property type="protein sequence ID" value="RCS25765.1"/>
    <property type="molecule type" value="Genomic_DNA"/>
</dbReference>
<keyword evidence="2" id="KW-0255">Endonuclease</keyword>
<evidence type="ECO:0000259" key="1">
    <source>
        <dbReference type="Pfam" id="PF13391"/>
    </source>
</evidence>
<accession>A0A368KB02</accession>
<evidence type="ECO:0000313" key="2">
    <source>
        <dbReference type="EMBL" id="RCS25765.1"/>
    </source>
</evidence>
<reference evidence="2 3" key="1">
    <citation type="submission" date="2018-07" db="EMBL/GenBank/DDBJ databases">
        <title>The draft genome of Phyllobacterium salinisoli.</title>
        <authorList>
            <person name="Liu L."/>
            <person name="Li L."/>
            <person name="Zhang X."/>
            <person name="Liang L."/>
        </authorList>
    </citation>
    <scope>NUCLEOTIDE SEQUENCE [LARGE SCALE GENOMIC DNA]</scope>
    <source>
        <strain evidence="2 3">LLAN61</strain>
    </source>
</reference>
<dbReference type="AlphaFoldDB" id="A0A368KB02"/>
<keyword evidence="2" id="KW-0540">Nuclease</keyword>
<feature type="domain" description="HNH nuclease" evidence="1">
    <location>
        <begin position="43"/>
        <end position="88"/>
    </location>
</feature>
<dbReference type="OrthoDB" id="5379188at2"/>
<dbReference type="GO" id="GO:0004519">
    <property type="term" value="F:endonuclease activity"/>
    <property type="evidence" value="ECO:0007669"/>
    <property type="project" value="UniProtKB-KW"/>
</dbReference>
<dbReference type="Pfam" id="PF13391">
    <property type="entry name" value="HNH_2"/>
    <property type="match status" value="1"/>
</dbReference>
<name>A0A368KB02_9HYPH</name>
<dbReference type="Proteomes" id="UP000253420">
    <property type="component" value="Unassembled WGS sequence"/>
</dbReference>
<gene>
    <name evidence="2" type="ORF">DUT91_03095</name>
</gene>
<comment type="caution">
    <text evidence="2">The sequence shown here is derived from an EMBL/GenBank/DDBJ whole genome shotgun (WGS) entry which is preliminary data.</text>
</comment>
<dbReference type="CDD" id="cd00085">
    <property type="entry name" value="HNHc"/>
    <property type="match status" value="1"/>
</dbReference>
<dbReference type="RefSeq" id="WP_114438856.1">
    <property type="nucleotide sequence ID" value="NZ_QOZG01000001.1"/>
</dbReference>
<keyword evidence="3" id="KW-1185">Reference proteome</keyword>
<organism evidence="2 3">
    <name type="scientific">Phyllobacterium salinisoli</name>
    <dbReference type="NCBI Taxonomy" id="1899321"/>
    <lineage>
        <taxon>Bacteria</taxon>
        <taxon>Pseudomonadati</taxon>
        <taxon>Pseudomonadota</taxon>
        <taxon>Alphaproteobacteria</taxon>
        <taxon>Hyphomicrobiales</taxon>
        <taxon>Phyllobacteriaceae</taxon>
        <taxon>Phyllobacterium</taxon>
    </lineage>
</organism>
<sequence length="230" mass="25668">MADRKAISTATRLRLFAAASGYCQKPDCLDALFPAEMGGDKHIAEMAHVIPHGDAGPRHEDRPAEDFDPDTFENLILLCPTCHTTIDKDPEAYPRNILLDWKANHLGRLALKQGIKAYDNREQVRAAVAGIMAENRAIWEKFAPEEGSGFEYDPESGTAAAWDHRMRSVILPNHYRTLAIIEANLGLATADERRTFAEYQEHVRGLSERHVCGVAGRAIRFPDLMEGIFT</sequence>
<evidence type="ECO:0000313" key="3">
    <source>
        <dbReference type="Proteomes" id="UP000253420"/>
    </source>
</evidence>
<keyword evidence="2" id="KW-0378">Hydrolase</keyword>